<keyword evidence="1" id="KW-1185">Reference proteome</keyword>
<name>A0A914C7N4_9BILA</name>
<dbReference type="AlphaFoldDB" id="A0A914C7N4"/>
<evidence type="ECO:0000313" key="1">
    <source>
        <dbReference type="Proteomes" id="UP000887540"/>
    </source>
</evidence>
<proteinExistence type="predicted"/>
<protein>
    <submittedName>
        <fullName evidence="2">Uncharacterized protein</fullName>
    </submittedName>
</protein>
<dbReference type="Proteomes" id="UP000887540">
    <property type="component" value="Unplaced"/>
</dbReference>
<accession>A0A914C7N4</accession>
<dbReference type="WBParaSite" id="ACRNAN_Path_512.g1939.t1">
    <property type="protein sequence ID" value="ACRNAN_Path_512.g1939.t1"/>
    <property type="gene ID" value="ACRNAN_Path_512.g1939"/>
</dbReference>
<sequence>MSRYIDNLADMLLELIDEQGAKNLSWKRRNKVEPRSVSEGKFQIGNPQESSIIKEFINVCYGSTKNFQFLMETGLYVNYCKISTPNDIEKILNEYKFCFVD</sequence>
<evidence type="ECO:0000313" key="2">
    <source>
        <dbReference type="WBParaSite" id="ACRNAN_Path_512.g1939.t1"/>
    </source>
</evidence>
<organism evidence="1 2">
    <name type="scientific">Acrobeloides nanus</name>
    <dbReference type="NCBI Taxonomy" id="290746"/>
    <lineage>
        <taxon>Eukaryota</taxon>
        <taxon>Metazoa</taxon>
        <taxon>Ecdysozoa</taxon>
        <taxon>Nematoda</taxon>
        <taxon>Chromadorea</taxon>
        <taxon>Rhabditida</taxon>
        <taxon>Tylenchina</taxon>
        <taxon>Cephalobomorpha</taxon>
        <taxon>Cephaloboidea</taxon>
        <taxon>Cephalobidae</taxon>
        <taxon>Acrobeloides</taxon>
    </lineage>
</organism>
<reference evidence="2" key="1">
    <citation type="submission" date="2022-11" db="UniProtKB">
        <authorList>
            <consortium name="WormBaseParasite"/>
        </authorList>
    </citation>
    <scope>IDENTIFICATION</scope>
</reference>